<evidence type="ECO:0000256" key="3">
    <source>
        <dbReference type="ARBA" id="ARBA00011738"/>
    </source>
</evidence>
<feature type="active site" description="Proton donor/acceptor" evidence="15">
    <location>
        <position position="72"/>
    </location>
</feature>
<evidence type="ECO:0000256" key="16">
    <source>
        <dbReference type="HAMAP-Rule" id="MF_01405"/>
    </source>
</evidence>
<dbReference type="NCBIfam" id="TIGR00067">
    <property type="entry name" value="glut_race"/>
    <property type="match status" value="1"/>
</dbReference>
<dbReference type="GO" id="GO:0036220">
    <property type="term" value="F:ITP diphosphatase activity"/>
    <property type="evidence" value="ECO:0007669"/>
    <property type="project" value="UniProtKB-UniRule"/>
</dbReference>
<sequence>MSKAIGFIDSGVGGLTVLKEALKQLPHESMIFLGDSARCPYGNRTVEEIRKFTKEMVQFLLKKDVKMIVIACNTATAVILEELQETLDIPVVGVIQPGSLAAIKQTKSQKIAVLGTHATIQSDVYRKTIQKKNHQLMVTSLECPKFVPLVESNQTDSPIAKKVVAQTLQPLMGKEFDTLILGCTHYPLLKQRIQAVVGPQVTLIDSGAETVSTVSALLDFNYLAENYETNPSPTLEIYTTGSPILFKEIAENWLNRSPLTVEKVSLEPYKEEEMSQKELVIATKNAGKAKEFASIFEPKGYSVKTLLDFPELEDVAETGQTFEENARLKAETIAERLQKIVLADDSGLCVDALEGQPGVYSARYAGNQKSDAANNAKLLAELGELPSDKRSAHFHCCLVMAAPNHESLVVEGICDGEIAKFPSGEGGFGYDPLFFVPEIQKTFGQLSREEKNQISHRAKAVNLLVEQWEEWLALVNR</sequence>
<evidence type="ECO:0000256" key="2">
    <source>
        <dbReference type="ARBA" id="ARBA00008023"/>
    </source>
</evidence>
<dbReference type="GO" id="GO:0071555">
    <property type="term" value="P:cell wall organization"/>
    <property type="evidence" value="ECO:0007669"/>
    <property type="project" value="UniProtKB-KW"/>
</dbReference>
<dbReference type="HAMAP" id="MF_00258">
    <property type="entry name" value="Glu_racemase"/>
    <property type="match status" value="1"/>
</dbReference>
<reference evidence="18" key="2">
    <citation type="submission" date="2011-10" db="EMBL/GenBank/DDBJ databases">
        <title>The Genome Sequence of Granulicatella elegans ATCC 700633.</title>
        <authorList>
            <consortium name="The Broad Institute Genome Sequencing Platform"/>
            <consortium name="The Broad Institute Genome Sequencing Center for Infectious Disease"/>
            <person name="Earl A."/>
            <person name="Ward D."/>
            <person name="Feldgarden M."/>
            <person name="Gevers D."/>
            <person name="Sibley C.D."/>
            <person name="Field T.R."/>
            <person name="Grinwis M."/>
            <person name="Eshaghurshan C.S."/>
            <person name="Surette M.G."/>
            <person name="Young S.K."/>
            <person name="Zeng Q."/>
            <person name="Gargeya S."/>
            <person name="Fitzgerald M."/>
            <person name="Haas B."/>
            <person name="Abouelleil A."/>
            <person name="Alvarado L."/>
            <person name="Arachchi H.M."/>
            <person name="Berlin A."/>
            <person name="Brown A."/>
            <person name="Chapman S.B."/>
            <person name="Chen Z."/>
            <person name="Dunbar C."/>
            <person name="Freedman E."/>
            <person name="Gearin G."/>
            <person name="Goldberg J."/>
            <person name="Griggs A."/>
            <person name="Gujja S."/>
            <person name="Heiman D."/>
            <person name="Howarth C."/>
            <person name="Larson L."/>
            <person name="Lui A."/>
            <person name="MacDonald P.J.P."/>
            <person name="Montmayeur A."/>
            <person name="Murphy C."/>
            <person name="Neiman D."/>
            <person name="Pearson M."/>
            <person name="Priest M."/>
            <person name="Roberts A."/>
            <person name="Saif S."/>
            <person name="Shea T."/>
            <person name="Shenoy N."/>
            <person name="Sisk P."/>
            <person name="Stolte C."/>
            <person name="Sykes S."/>
            <person name="Wortman J."/>
            <person name="Nusbaum C."/>
            <person name="Birren B."/>
        </authorList>
    </citation>
    <scope>NUCLEOTIDE SEQUENCE [LARGE SCALE GENOMIC DNA]</scope>
    <source>
        <strain evidence="18">ATCC 700633</strain>
    </source>
</reference>
<evidence type="ECO:0000313" key="19">
    <source>
        <dbReference type="Proteomes" id="UP000002939"/>
    </source>
</evidence>
<dbReference type="STRING" id="626369.HMPREF0446_00609"/>
<dbReference type="InterPro" id="IPR001920">
    <property type="entry name" value="Asp/Glu_race"/>
</dbReference>
<dbReference type="GO" id="GO:0035870">
    <property type="term" value="F:dITP diphosphatase activity"/>
    <property type="evidence" value="ECO:0007669"/>
    <property type="project" value="UniProtKB-UniRule"/>
</dbReference>
<evidence type="ECO:0000256" key="10">
    <source>
        <dbReference type="ARBA" id="ARBA00023080"/>
    </source>
</evidence>
<dbReference type="InterPro" id="IPR029001">
    <property type="entry name" value="ITPase-like_fam"/>
</dbReference>
<evidence type="ECO:0000256" key="15">
    <source>
        <dbReference type="HAMAP-Rule" id="MF_00258"/>
    </source>
</evidence>
<comment type="pathway">
    <text evidence="15">Cell wall biogenesis; peptidoglycan biosynthesis.</text>
</comment>
<dbReference type="GO" id="GO:0042802">
    <property type="term" value="F:identical protein binding"/>
    <property type="evidence" value="ECO:0007669"/>
    <property type="project" value="UniProtKB-ARBA"/>
</dbReference>
<dbReference type="InterPro" id="IPR002637">
    <property type="entry name" value="RdgB/HAM1"/>
</dbReference>
<dbReference type="EC" id="5.1.1.3" evidence="15"/>
<feature type="binding site" evidence="16">
    <location>
        <begin position="283"/>
        <end position="288"/>
    </location>
    <ligand>
        <name>substrate</name>
    </ligand>
</feature>
<dbReference type="Proteomes" id="UP000002939">
    <property type="component" value="Unassembled WGS sequence"/>
</dbReference>
<feature type="binding site" evidence="16">
    <location>
        <begin position="456"/>
        <end position="457"/>
    </location>
    <ligand>
        <name>substrate</name>
    </ligand>
</feature>
<dbReference type="PANTHER" id="PTHR21198">
    <property type="entry name" value="GLUTAMATE RACEMASE"/>
    <property type="match status" value="1"/>
</dbReference>
<reference evidence="18" key="1">
    <citation type="submission" date="2009-09" db="EMBL/GenBank/DDBJ databases">
        <authorList>
            <consortium name="The Broad Institute Genome Sequencing Platform"/>
            <person name="Ward D."/>
            <person name="Feldgarden M."/>
            <person name="Earl A."/>
            <person name="Young S.K."/>
            <person name="Zeng Q."/>
            <person name="Koehrsen M."/>
            <person name="Alvarado L."/>
            <person name="Berlin A."/>
            <person name="Bochicchio J."/>
            <person name="Borenstein D."/>
            <person name="Chapman S.B."/>
            <person name="Chen Z."/>
            <person name="Engels R."/>
            <person name="Freedman E."/>
            <person name="Gellesch M."/>
            <person name="Goldberg J."/>
            <person name="Griggs A."/>
            <person name="Gujja S."/>
            <person name="Heilman E."/>
            <person name="Heiman D."/>
            <person name="Hepburn T."/>
            <person name="Howarth C."/>
            <person name="Jen D."/>
            <person name="Larson L."/>
            <person name="Lewis B."/>
            <person name="Mehta T."/>
            <person name="Park D."/>
            <person name="Pearson M."/>
            <person name="Roberts A."/>
            <person name="Saif S."/>
            <person name="Shea T."/>
            <person name="Shenoy N."/>
            <person name="Sisk P."/>
            <person name="Stolte C."/>
            <person name="Sykes S."/>
            <person name="Thomson T."/>
            <person name="Walk T."/>
            <person name="White J."/>
            <person name="Yandava C."/>
            <person name="Sibley C.D."/>
            <person name="Field T.R."/>
            <person name="Grinwis M."/>
            <person name="Eshaghurshan C.S."/>
            <person name="Surette M.G."/>
            <person name="Haas B."/>
            <person name="Nusbaum C."/>
            <person name="Birren B."/>
        </authorList>
    </citation>
    <scope>NUCLEOTIDE SEQUENCE [LARGE SCALE GENOMIC DNA]</scope>
    <source>
        <strain evidence="18">ATCC 700633</strain>
    </source>
</reference>
<keyword evidence="11 15" id="KW-0413">Isomerase</keyword>
<comment type="catalytic activity">
    <reaction evidence="16">
        <text>ITP + H2O = IMP + diphosphate + H(+)</text>
        <dbReference type="Rhea" id="RHEA:29399"/>
        <dbReference type="ChEBI" id="CHEBI:15377"/>
        <dbReference type="ChEBI" id="CHEBI:15378"/>
        <dbReference type="ChEBI" id="CHEBI:33019"/>
        <dbReference type="ChEBI" id="CHEBI:58053"/>
        <dbReference type="ChEBI" id="CHEBI:61402"/>
        <dbReference type="EC" id="3.6.1.66"/>
    </reaction>
</comment>
<dbReference type="EC" id="3.6.1.66" evidence="16"/>
<keyword evidence="10 16" id="KW-0546">Nucleotide metabolism</keyword>
<evidence type="ECO:0000256" key="8">
    <source>
        <dbReference type="ARBA" id="ARBA00022960"/>
    </source>
</evidence>
<evidence type="ECO:0000256" key="17">
    <source>
        <dbReference type="RuleBase" id="RU003781"/>
    </source>
</evidence>
<keyword evidence="8 15" id="KW-0133">Cell shape</keyword>
<feature type="active site" description="Proton acceptor" evidence="16">
    <location>
        <position position="345"/>
    </location>
</feature>
<dbReference type="InterPro" id="IPR033134">
    <property type="entry name" value="Asp/Glu_racemase_AS_2"/>
</dbReference>
<comment type="catalytic activity">
    <reaction evidence="13 16">
        <text>dITP + H2O = dIMP + diphosphate + H(+)</text>
        <dbReference type="Rhea" id="RHEA:28342"/>
        <dbReference type="ChEBI" id="CHEBI:15377"/>
        <dbReference type="ChEBI" id="CHEBI:15378"/>
        <dbReference type="ChEBI" id="CHEBI:33019"/>
        <dbReference type="ChEBI" id="CHEBI:61194"/>
        <dbReference type="ChEBI" id="CHEBI:61382"/>
        <dbReference type="EC" id="3.6.1.66"/>
    </reaction>
</comment>
<dbReference type="EMBL" id="ACRF02000013">
    <property type="protein sequence ID" value="EEW93727.2"/>
    <property type="molecule type" value="Genomic_DNA"/>
</dbReference>
<feature type="binding site" evidence="15">
    <location>
        <begin position="184"/>
        <end position="185"/>
    </location>
    <ligand>
        <name>substrate</name>
    </ligand>
</feature>
<dbReference type="InterPro" id="IPR015942">
    <property type="entry name" value="Asp/Glu/hydantoin_racemase"/>
</dbReference>
<evidence type="ECO:0000256" key="7">
    <source>
        <dbReference type="ARBA" id="ARBA00022842"/>
    </source>
</evidence>
<dbReference type="GO" id="GO:0036222">
    <property type="term" value="F:XTP diphosphatase activity"/>
    <property type="evidence" value="ECO:0007669"/>
    <property type="project" value="UniProtKB-UniRule"/>
</dbReference>
<dbReference type="PROSITE" id="PS00923">
    <property type="entry name" value="ASP_GLU_RACEMASE_1"/>
    <property type="match status" value="1"/>
</dbReference>
<feature type="binding site" evidence="15">
    <location>
        <begin position="73"/>
        <end position="74"/>
    </location>
    <ligand>
        <name>substrate</name>
    </ligand>
</feature>
<dbReference type="GO" id="GO:0009252">
    <property type="term" value="P:peptidoglycan biosynthetic process"/>
    <property type="evidence" value="ECO:0007669"/>
    <property type="project" value="UniProtKB-UniRule"/>
</dbReference>
<comment type="caution">
    <text evidence="18">The sequence shown here is derived from an EMBL/GenBank/DDBJ whole genome shotgun (WGS) entry which is preliminary data.</text>
</comment>
<evidence type="ECO:0000256" key="12">
    <source>
        <dbReference type="ARBA" id="ARBA00023316"/>
    </source>
</evidence>
<comment type="cofactor">
    <cofactor evidence="16">
        <name>Mg(2+)</name>
        <dbReference type="ChEBI" id="CHEBI:18420"/>
    </cofactor>
    <text evidence="16">Binds 1 Mg(2+) ion per subunit.</text>
</comment>
<comment type="subunit">
    <text evidence="3 16">Homodimer.</text>
</comment>
<dbReference type="Gene3D" id="3.40.50.1860">
    <property type="match status" value="2"/>
</dbReference>
<feature type="binding site" evidence="15">
    <location>
        <begin position="41"/>
        <end position="42"/>
    </location>
    <ligand>
        <name>substrate</name>
    </ligand>
</feature>
<organism evidence="18 19">
    <name type="scientific">Granulicatella elegans ATCC 700633</name>
    <dbReference type="NCBI Taxonomy" id="626369"/>
    <lineage>
        <taxon>Bacteria</taxon>
        <taxon>Bacillati</taxon>
        <taxon>Bacillota</taxon>
        <taxon>Bacilli</taxon>
        <taxon>Lactobacillales</taxon>
        <taxon>Carnobacteriaceae</taxon>
        <taxon>Granulicatella</taxon>
    </lineage>
</organism>
<comment type="similarity">
    <text evidence="2 16 17">Belongs to the HAM1 NTPase family.</text>
</comment>
<dbReference type="GO" id="GO:0046872">
    <property type="term" value="F:metal ion binding"/>
    <property type="evidence" value="ECO:0007669"/>
    <property type="project" value="UniProtKB-KW"/>
</dbReference>
<feature type="active site" description="Proton donor/acceptor" evidence="15">
    <location>
        <position position="183"/>
    </location>
</feature>
<accession>D0BKX4</accession>
<dbReference type="eggNOG" id="COG0127">
    <property type="taxonomic scope" value="Bacteria"/>
</dbReference>
<proteinExistence type="inferred from homology"/>
<dbReference type="Gene3D" id="3.90.950.10">
    <property type="match status" value="1"/>
</dbReference>
<dbReference type="HAMAP" id="MF_01405">
    <property type="entry name" value="Non_canon_purine_NTPase"/>
    <property type="match status" value="1"/>
</dbReference>
<dbReference type="SUPFAM" id="SSF53681">
    <property type="entry name" value="Aspartate/glutamate racemase"/>
    <property type="match status" value="2"/>
</dbReference>
<dbReference type="PANTHER" id="PTHR21198:SF2">
    <property type="entry name" value="GLUTAMATE RACEMASE"/>
    <property type="match status" value="1"/>
</dbReference>
<keyword evidence="12 15" id="KW-0961">Cell wall biogenesis/degradation</keyword>
<dbReference type="FunFam" id="3.40.50.1860:FF:000002">
    <property type="entry name" value="Glutamate racemase"/>
    <property type="match status" value="1"/>
</dbReference>
<dbReference type="UniPathway" id="UPA00219"/>
<dbReference type="NCBIfam" id="TIGR00042">
    <property type="entry name" value="RdgB/HAM1 family non-canonical purine NTP pyrophosphatase"/>
    <property type="match status" value="1"/>
</dbReference>
<dbReference type="InterPro" id="IPR004391">
    <property type="entry name" value="Glu_race"/>
</dbReference>
<name>D0BKX4_9LACT</name>
<evidence type="ECO:0000256" key="4">
    <source>
        <dbReference type="ARBA" id="ARBA00022723"/>
    </source>
</evidence>
<dbReference type="FunFam" id="3.90.950.10:FF:000001">
    <property type="entry name" value="dITP/XTP pyrophosphatase"/>
    <property type="match status" value="1"/>
</dbReference>
<feature type="binding site" evidence="16">
    <location>
        <begin position="428"/>
        <end position="431"/>
    </location>
    <ligand>
        <name>substrate</name>
    </ligand>
</feature>
<dbReference type="PROSITE" id="PS00924">
    <property type="entry name" value="ASP_GLU_RACEMASE_2"/>
    <property type="match status" value="1"/>
</dbReference>
<dbReference type="GO" id="GO:0009146">
    <property type="term" value="P:purine nucleoside triphosphate catabolic process"/>
    <property type="evidence" value="ECO:0007669"/>
    <property type="project" value="UniProtKB-UniRule"/>
</dbReference>
<comment type="similarity">
    <text evidence="15">Belongs to the aspartate/glutamate racemases family.</text>
</comment>
<evidence type="ECO:0000256" key="6">
    <source>
        <dbReference type="ARBA" id="ARBA00022801"/>
    </source>
</evidence>
<dbReference type="CDD" id="cd00515">
    <property type="entry name" value="HAM1"/>
    <property type="match status" value="1"/>
</dbReference>
<keyword evidence="5 16" id="KW-0547">Nucleotide-binding</keyword>
<keyword evidence="19" id="KW-1185">Reference proteome</keyword>
<dbReference type="InterPro" id="IPR018187">
    <property type="entry name" value="Asp/Glu_racemase_AS_1"/>
</dbReference>
<evidence type="ECO:0000256" key="14">
    <source>
        <dbReference type="ARBA" id="ARBA00052017"/>
    </source>
</evidence>
<dbReference type="eggNOG" id="COG0796">
    <property type="taxonomic scope" value="Bacteria"/>
</dbReference>
<feature type="binding site" evidence="16">
    <location>
        <position position="346"/>
    </location>
    <ligand>
        <name>substrate</name>
    </ligand>
</feature>
<dbReference type="InterPro" id="IPR020922">
    <property type="entry name" value="dITP/XTP_pyrophosphatase"/>
</dbReference>
<comment type="catalytic activity">
    <reaction evidence="1 15">
        <text>L-glutamate = D-glutamate</text>
        <dbReference type="Rhea" id="RHEA:12813"/>
        <dbReference type="ChEBI" id="CHEBI:29985"/>
        <dbReference type="ChEBI" id="CHEBI:29986"/>
        <dbReference type="EC" id="5.1.1.3"/>
    </reaction>
</comment>
<dbReference type="NCBIfam" id="NF011397">
    <property type="entry name" value="PRK14822.1"/>
    <property type="match status" value="1"/>
</dbReference>
<dbReference type="RefSeq" id="WP_020991316.1">
    <property type="nucleotide sequence ID" value="NZ_KI391971.1"/>
</dbReference>
<dbReference type="GO" id="GO:0009117">
    <property type="term" value="P:nucleotide metabolic process"/>
    <property type="evidence" value="ECO:0007669"/>
    <property type="project" value="UniProtKB-KW"/>
</dbReference>
<protein>
    <recommendedName>
        <fullName evidence="15 16">Multifunctional fusion protein</fullName>
    </recommendedName>
    <domain>
        <recommendedName>
            <fullName evidence="16">dITP/XTP pyrophosphatase</fullName>
            <ecNumber evidence="16">3.6.1.66</ecNumber>
        </recommendedName>
        <alternativeName>
            <fullName evidence="16">Non-canonical purine NTP pyrophosphatase</fullName>
        </alternativeName>
        <alternativeName>
            <fullName evidence="16">Non-standard purine NTP pyrophosphatase</fullName>
        </alternativeName>
        <alternativeName>
            <fullName evidence="16">Nucleoside-triphosphate diphosphatase</fullName>
        </alternativeName>
        <alternativeName>
            <fullName evidence="16">Nucleoside-triphosphate pyrophosphatase</fullName>
            <shortName evidence="16">NTPase</shortName>
        </alternativeName>
    </domain>
    <domain>
        <recommendedName>
            <fullName evidence="15">Glutamate racemase</fullName>
            <ecNumber evidence="15">5.1.1.3</ecNumber>
        </recommendedName>
    </domain>
</protein>
<feature type="binding site" evidence="16">
    <location>
        <position position="451"/>
    </location>
    <ligand>
        <name>substrate</name>
    </ligand>
</feature>
<comment type="caution">
    <text evidence="16">Lacks conserved residue(s) required for the propagation of feature annotation.</text>
</comment>
<keyword evidence="7 16" id="KW-0460">Magnesium</keyword>
<dbReference type="GO" id="GO:0008360">
    <property type="term" value="P:regulation of cell shape"/>
    <property type="evidence" value="ECO:0007669"/>
    <property type="project" value="UniProtKB-KW"/>
</dbReference>
<dbReference type="AlphaFoldDB" id="D0BKX4"/>
<comment type="function">
    <text evidence="16">Pyrophosphatase that catalyzes the hydrolysis of nucleoside triphosphates to their monophosphate derivatives, with a high preference for the non-canonical purine nucleotides XTP (xanthosine triphosphate), dITP (deoxyinosine triphosphate) and ITP. Seems to function as a house-cleaning enzyme that removes non-canonical purine nucleotides from the nucleotide pool, thus preventing their incorporation into DNA/RNA and avoiding chromosomal lesions.</text>
</comment>
<comment type="function">
    <text evidence="15">Provides the (R)-glutamate required for cell wall biosynthesis.</text>
</comment>
<dbReference type="SUPFAM" id="SSF52972">
    <property type="entry name" value="ITPase-like"/>
    <property type="match status" value="1"/>
</dbReference>
<dbReference type="Pfam" id="PF01725">
    <property type="entry name" value="Ham1p_like"/>
    <property type="match status" value="1"/>
</dbReference>
<evidence type="ECO:0000256" key="1">
    <source>
        <dbReference type="ARBA" id="ARBA00001602"/>
    </source>
</evidence>
<comment type="catalytic activity">
    <reaction evidence="14 16">
        <text>XTP + H2O = XMP + diphosphate + H(+)</text>
        <dbReference type="Rhea" id="RHEA:28610"/>
        <dbReference type="ChEBI" id="CHEBI:15377"/>
        <dbReference type="ChEBI" id="CHEBI:15378"/>
        <dbReference type="ChEBI" id="CHEBI:33019"/>
        <dbReference type="ChEBI" id="CHEBI:57464"/>
        <dbReference type="ChEBI" id="CHEBI:61314"/>
        <dbReference type="EC" id="3.6.1.66"/>
    </reaction>
</comment>
<evidence type="ECO:0000256" key="11">
    <source>
        <dbReference type="ARBA" id="ARBA00023235"/>
    </source>
</evidence>
<dbReference type="Pfam" id="PF01177">
    <property type="entry name" value="Asp_Glu_race"/>
    <property type="match status" value="1"/>
</dbReference>
<keyword evidence="9 15" id="KW-0573">Peptidoglycan synthesis</keyword>
<dbReference type="GO" id="GO:0000166">
    <property type="term" value="F:nucleotide binding"/>
    <property type="evidence" value="ECO:0007669"/>
    <property type="project" value="UniProtKB-KW"/>
</dbReference>
<feature type="binding site" evidence="16">
    <location>
        <position position="345"/>
    </location>
    <ligand>
        <name>Mg(2+)</name>
        <dbReference type="ChEBI" id="CHEBI:18420"/>
    </ligand>
</feature>
<gene>
    <name evidence="15" type="primary">murI</name>
    <name evidence="18" type="ORF">HMPREF0446_00609</name>
</gene>
<evidence type="ECO:0000313" key="18">
    <source>
        <dbReference type="EMBL" id="EEW93727.2"/>
    </source>
</evidence>
<keyword evidence="4 16" id="KW-0479">Metal-binding</keyword>
<dbReference type="OrthoDB" id="9801055at2"/>
<evidence type="ECO:0000256" key="9">
    <source>
        <dbReference type="ARBA" id="ARBA00022984"/>
    </source>
</evidence>
<evidence type="ECO:0000256" key="5">
    <source>
        <dbReference type="ARBA" id="ARBA00022741"/>
    </source>
</evidence>
<evidence type="ECO:0000256" key="13">
    <source>
        <dbReference type="ARBA" id="ARBA00051875"/>
    </source>
</evidence>
<dbReference type="NCBIfam" id="NF002035">
    <property type="entry name" value="PRK00865.1-3"/>
    <property type="match status" value="1"/>
</dbReference>
<dbReference type="HOGENOM" id="CLU_044064_1_0_9"/>
<dbReference type="GO" id="GO:0017111">
    <property type="term" value="F:ribonucleoside triphosphate phosphatase activity"/>
    <property type="evidence" value="ECO:0007669"/>
    <property type="project" value="InterPro"/>
</dbReference>
<feature type="binding site" evidence="15">
    <location>
        <begin position="9"/>
        <end position="10"/>
    </location>
    <ligand>
        <name>substrate</name>
    </ligand>
</feature>
<keyword evidence="6 16" id="KW-0378">Hydrolase</keyword>
<dbReference type="GO" id="GO:0008881">
    <property type="term" value="F:glutamate racemase activity"/>
    <property type="evidence" value="ECO:0007669"/>
    <property type="project" value="UniProtKB-UniRule"/>
</dbReference>